<accession>M0CGB4</accession>
<gene>
    <name evidence="1" type="ORF">C476_09773</name>
</gene>
<keyword evidence="2" id="KW-1185">Reference proteome</keyword>
<protein>
    <submittedName>
        <fullName evidence="1">Uncharacterized protein</fullName>
    </submittedName>
</protein>
<organism evidence="1 2">
    <name type="scientific">Natrinema limicola JCM 13563</name>
    <dbReference type="NCBI Taxonomy" id="1230457"/>
    <lineage>
        <taxon>Archaea</taxon>
        <taxon>Methanobacteriati</taxon>
        <taxon>Methanobacteriota</taxon>
        <taxon>Stenosarchaea group</taxon>
        <taxon>Halobacteria</taxon>
        <taxon>Halobacteriales</taxon>
        <taxon>Natrialbaceae</taxon>
        <taxon>Natrinema</taxon>
    </lineage>
</organism>
<evidence type="ECO:0000313" key="2">
    <source>
        <dbReference type="Proteomes" id="UP000011615"/>
    </source>
</evidence>
<dbReference type="PATRIC" id="fig|1230457.4.peg.1969"/>
<reference evidence="1 2" key="1">
    <citation type="journal article" date="2014" name="PLoS Genet.">
        <title>Phylogenetically driven sequencing of extremely halophilic archaea reveals strategies for static and dynamic osmo-response.</title>
        <authorList>
            <person name="Becker E.A."/>
            <person name="Seitzer P.M."/>
            <person name="Tritt A."/>
            <person name="Larsen D."/>
            <person name="Krusor M."/>
            <person name="Yao A.I."/>
            <person name="Wu D."/>
            <person name="Madern D."/>
            <person name="Eisen J.A."/>
            <person name="Darling A.E."/>
            <person name="Facciotti M.T."/>
        </authorList>
    </citation>
    <scope>NUCLEOTIDE SEQUENCE [LARGE SCALE GENOMIC DNA]</scope>
    <source>
        <strain evidence="1 2">JCM 13563</strain>
    </source>
</reference>
<dbReference type="AlphaFoldDB" id="M0CGB4"/>
<name>M0CGB4_9EURY</name>
<dbReference type="Proteomes" id="UP000011615">
    <property type="component" value="Unassembled WGS sequence"/>
</dbReference>
<dbReference type="STRING" id="1230457.C476_09773"/>
<comment type="caution">
    <text evidence="1">The sequence shown here is derived from an EMBL/GenBank/DDBJ whole genome shotgun (WGS) entry which is preliminary data.</text>
</comment>
<proteinExistence type="predicted"/>
<evidence type="ECO:0000313" key="1">
    <source>
        <dbReference type="EMBL" id="ELZ20914.1"/>
    </source>
</evidence>
<sequence length="79" mass="8685">MLPVVAIVIALVGRGVRLTLVPSRLLERDHSSPRRMSRARATVFGSFDGCELSVETCLQRHATIVDGLADIVEQRTVIE</sequence>
<dbReference type="EMBL" id="AOIT01000035">
    <property type="protein sequence ID" value="ELZ20914.1"/>
    <property type="molecule type" value="Genomic_DNA"/>
</dbReference>